<dbReference type="EMBL" id="GL876970">
    <property type="protein sequence ID" value="KLU87062.1"/>
    <property type="molecule type" value="Genomic_DNA"/>
</dbReference>
<evidence type="ECO:0000313" key="3">
    <source>
        <dbReference type="EnsemblFungi" id="MAPG_06067T0"/>
    </source>
</evidence>
<keyword evidence="4" id="KW-1185">Reference proteome</keyword>
<dbReference type="eggNOG" id="ENOG502SSF1">
    <property type="taxonomic scope" value="Eukaryota"/>
</dbReference>
<dbReference type="EMBL" id="ADBL01001453">
    <property type="status" value="NOT_ANNOTATED_CDS"/>
    <property type="molecule type" value="Genomic_DNA"/>
</dbReference>
<dbReference type="OMA" id="WENFMAR"/>
<reference evidence="3" key="4">
    <citation type="journal article" date="2015" name="G3 (Bethesda)">
        <title>Genome sequences of three phytopathogenic species of the Magnaporthaceae family of fungi.</title>
        <authorList>
            <person name="Okagaki L.H."/>
            <person name="Nunes C.C."/>
            <person name="Sailsbery J."/>
            <person name="Clay B."/>
            <person name="Brown D."/>
            <person name="John T."/>
            <person name="Oh Y."/>
            <person name="Young N."/>
            <person name="Fitzgerald M."/>
            <person name="Haas B.J."/>
            <person name="Zeng Q."/>
            <person name="Young S."/>
            <person name="Adiconis X."/>
            <person name="Fan L."/>
            <person name="Levin J.Z."/>
            <person name="Mitchell T.K."/>
            <person name="Okubara P.A."/>
            <person name="Farman M.L."/>
            <person name="Kohn L.M."/>
            <person name="Birren B."/>
            <person name="Ma L.-J."/>
            <person name="Dean R.A."/>
        </authorList>
    </citation>
    <scope>NUCLEOTIDE SEQUENCE</scope>
    <source>
        <strain evidence="3">ATCC 64411 / 73-15</strain>
    </source>
</reference>
<evidence type="ECO:0000313" key="4">
    <source>
        <dbReference type="Proteomes" id="UP000011715"/>
    </source>
</evidence>
<reference evidence="4" key="1">
    <citation type="submission" date="2010-05" db="EMBL/GenBank/DDBJ databases">
        <title>The genome sequence of Magnaporthe poae strain ATCC 64411.</title>
        <authorList>
            <person name="Ma L.-J."/>
            <person name="Dead R."/>
            <person name="Young S."/>
            <person name="Zeng Q."/>
            <person name="Koehrsen M."/>
            <person name="Alvarado L."/>
            <person name="Berlin A."/>
            <person name="Chapman S.B."/>
            <person name="Chen Z."/>
            <person name="Freedman E."/>
            <person name="Gellesch M."/>
            <person name="Goldberg J."/>
            <person name="Griggs A."/>
            <person name="Gujja S."/>
            <person name="Heilman E.R."/>
            <person name="Heiman D."/>
            <person name="Hepburn T."/>
            <person name="Howarth C."/>
            <person name="Jen D."/>
            <person name="Larson L."/>
            <person name="Mehta T."/>
            <person name="Neiman D."/>
            <person name="Pearson M."/>
            <person name="Roberts A."/>
            <person name="Saif S."/>
            <person name="Shea T."/>
            <person name="Shenoy N."/>
            <person name="Sisk P."/>
            <person name="Stolte C."/>
            <person name="Sykes S."/>
            <person name="Walk T."/>
            <person name="White J."/>
            <person name="Yandava C."/>
            <person name="Haas B."/>
            <person name="Nusbaum C."/>
            <person name="Birren B."/>
        </authorList>
    </citation>
    <scope>NUCLEOTIDE SEQUENCE [LARGE SCALE GENOMIC DNA]</scope>
    <source>
        <strain evidence="4">ATCC 64411 / 73-15</strain>
    </source>
</reference>
<sequence>MASQAPAAGYVPQPMRLTVNQRIRYGYHKWGFVIYRCTYDDDALWEAFVTMLKASAAAYLQARKQENILGPDLQWTIIEDRATLDGASKETVRQHFLDWVAAHSVERDGEGIDNPSVPQLPRFRYCVYVDADCLNAIRAWWCSVRPAGYRLRGEVVVIQAAPETPDGSLDSEEEDDEDDEDVYDAVEGCTADNVGWMYYAADGLLELYEELAWTGSHTETWRLVYERPGPDGPREERGENPVSADLSQQVR</sequence>
<dbReference type="STRING" id="644358.A0A0C4E124"/>
<gene>
    <name evidence="2" type="ORF">MAPG_06067</name>
</gene>
<proteinExistence type="predicted"/>
<feature type="region of interest" description="Disordered" evidence="1">
    <location>
        <begin position="224"/>
        <end position="251"/>
    </location>
</feature>
<organism evidence="3 4">
    <name type="scientific">Magnaporthiopsis poae (strain ATCC 64411 / 73-15)</name>
    <name type="common">Kentucky bluegrass fungus</name>
    <name type="synonym">Magnaporthe poae</name>
    <dbReference type="NCBI Taxonomy" id="644358"/>
    <lineage>
        <taxon>Eukaryota</taxon>
        <taxon>Fungi</taxon>
        <taxon>Dikarya</taxon>
        <taxon>Ascomycota</taxon>
        <taxon>Pezizomycotina</taxon>
        <taxon>Sordariomycetes</taxon>
        <taxon>Sordariomycetidae</taxon>
        <taxon>Magnaporthales</taxon>
        <taxon>Magnaporthaceae</taxon>
        <taxon>Magnaporthiopsis</taxon>
    </lineage>
</organism>
<dbReference type="VEuPathDB" id="FungiDB:MAPG_06067"/>
<reference evidence="3" key="5">
    <citation type="submission" date="2015-06" db="UniProtKB">
        <authorList>
            <consortium name="EnsemblFungi"/>
        </authorList>
    </citation>
    <scope>IDENTIFICATION</scope>
    <source>
        <strain evidence="3">ATCC 64411</strain>
    </source>
</reference>
<dbReference type="EnsemblFungi" id="MAPG_06067T0">
    <property type="protein sequence ID" value="MAPG_06067T0"/>
    <property type="gene ID" value="MAPG_06067"/>
</dbReference>
<name>A0A0C4E124_MAGP6</name>
<evidence type="ECO:0000256" key="1">
    <source>
        <dbReference type="SAM" id="MobiDB-lite"/>
    </source>
</evidence>
<dbReference type="Proteomes" id="UP000011715">
    <property type="component" value="Unassembled WGS sequence"/>
</dbReference>
<evidence type="ECO:0000313" key="2">
    <source>
        <dbReference type="EMBL" id="KLU87062.1"/>
    </source>
</evidence>
<reference evidence="2" key="3">
    <citation type="submission" date="2011-03" db="EMBL/GenBank/DDBJ databases">
        <title>Annotation of Magnaporthe poae ATCC 64411.</title>
        <authorList>
            <person name="Ma L.-J."/>
            <person name="Dead R."/>
            <person name="Young S.K."/>
            <person name="Zeng Q."/>
            <person name="Gargeya S."/>
            <person name="Fitzgerald M."/>
            <person name="Haas B."/>
            <person name="Abouelleil A."/>
            <person name="Alvarado L."/>
            <person name="Arachchi H.M."/>
            <person name="Berlin A."/>
            <person name="Brown A."/>
            <person name="Chapman S.B."/>
            <person name="Chen Z."/>
            <person name="Dunbar C."/>
            <person name="Freedman E."/>
            <person name="Gearin G."/>
            <person name="Gellesch M."/>
            <person name="Goldberg J."/>
            <person name="Griggs A."/>
            <person name="Gujja S."/>
            <person name="Heiman D."/>
            <person name="Howarth C."/>
            <person name="Larson L."/>
            <person name="Lui A."/>
            <person name="MacDonald P.J.P."/>
            <person name="Mehta T."/>
            <person name="Montmayeur A."/>
            <person name="Murphy C."/>
            <person name="Neiman D."/>
            <person name="Pearson M."/>
            <person name="Priest M."/>
            <person name="Roberts A."/>
            <person name="Saif S."/>
            <person name="Shea T."/>
            <person name="Shenoy N."/>
            <person name="Sisk P."/>
            <person name="Stolte C."/>
            <person name="Sykes S."/>
            <person name="Yandava C."/>
            <person name="Wortman J."/>
            <person name="Nusbaum C."/>
            <person name="Birren B."/>
        </authorList>
    </citation>
    <scope>NUCLEOTIDE SEQUENCE</scope>
    <source>
        <strain evidence="2">ATCC 64411</strain>
    </source>
</reference>
<feature type="compositionally biased region" description="Basic and acidic residues" evidence="1">
    <location>
        <begin position="224"/>
        <end position="239"/>
    </location>
</feature>
<dbReference type="OrthoDB" id="4424523at2759"/>
<reference evidence="2" key="2">
    <citation type="submission" date="2010-05" db="EMBL/GenBank/DDBJ databases">
        <title>The Genome Sequence of Magnaporthe poae strain ATCC 64411.</title>
        <authorList>
            <consortium name="The Broad Institute Genome Sequencing Platform"/>
            <consortium name="Broad Institute Genome Sequencing Center for Infectious Disease"/>
            <person name="Ma L.-J."/>
            <person name="Dead R."/>
            <person name="Young S."/>
            <person name="Zeng Q."/>
            <person name="Koehrsen M."/>
            <person name="Alvarado L."/>
            <person name="Berlin A."/>
            <person name="Chapman S.B."/>
            <person name="Chen Z."/>
            <person name="Freedman E."/>
            <person name="Gellesch M."/>
            <person name="Goldberg J."/>
            <person name="Griggs A."/>
            <person name="Gujja S."/>
            <person name="Heilman E.R."/>
            <person name="Heiman D."/>
            <person name="Hepburn T."/>
            <person name="Howarth C."/>
            <person name="Jen D."/>
            <person name="Larson L."/>
            <person name="Mehta T."/>
            <person name="Neiman D."/>
            <person name="Pearson M."/>
            <person name="Roberts A."/>
            <person name="Saif S."/>
            <person name="Shea T."/>
            <person name="Shenoy N."/>
            <person name="Sisk P."/>
            <person name="Stolte C."/>
            <person name="Sykes S."/>
            <person name="Walk T."/>
            <person name="White J."/>
            <person name="Yandava C."/>
            <person name="Haas B."/>
            <person name="Nusbaum C."/>
            <person name="Birren B."/>
        </authorList>
    </citation>
    <scope>NUCLEOTIDE SEQUENCE</scope>
    <source>
        <strain evidence="2">ATCC 64411</strain>
    </source>
</reference>
<accession>A0A0C4E124</accession>
<protein>
    <submittedName>
        <fullName evidence="2 3">Uncharacterized protein</fullName>
    </submittedName>
</protein>
<dbReference type="AlphaFoldDB" id="A0A0C4E124"/>